<accession>A0ACC0KBS7</accession>
<proteinExistence type="predicted"/>
<sequence length="81" mass="9440">MAGFHDMPRNFMICLNWPNHEMAAFHDIPRNFMIWWILRSAADISTLCEQHLPTAGAGRNVCRDREVMFKYSQIESQVTAL</sequence>
<evidence type="ECO:0000313" key="2">
    <source>
        <dbReference type="Proteomes" id="UP001064048"/>
    </source>
</evidence>
<organism evidence="1 2">
    <name type="scientific">Choristoneura fumiferana</name>
    <name type="common">Spruce budworm moth</name>
    <name type="synonym">Archips fumiferana</name>
    <dbReference type="NCBI Taxonomy" id="7141"/>
    <lineage>
        <taxon>Eukaryota</taxon>
        <taxon>Metazoa</taxon>
        <taxon>Ecdysozoa</taxon>
        <taxon>Arthropoda</taxon>
        <taxon>Hexapoda</taxon>
        <taxon>Insecta</taxon>
        <taxon>Pterygota</taxon>
        <taxon>Neoptera</taxon>
        <taxon>Endopterygota</taxon>
        <taxon>Lepidoptera</taxon>
        <taxon>Glossata</taxon>
        <taxon>Ditrysia</taxon>
        <taxon>Tortricoidea</taxon>
        <taxon>Tortricidae</taxon>
        <taxon>Tortricinae</taxon>
        <taxon>Choristoneura</taxon>
    </lineage>
</organism>
<protein>
    <submittedName>
        <fullName evidence="1">Uncharacterized protein</fullName>
    </submittedName>
</protein>
<keyword evidence="2" id="KW-1185">Reference proteome</keyword>
<gene>
    <name evidence="1" type="ORF">MSG28_012102</name>
</gene>
<dbReference type="EMBL" id="CM046121">
    <property type="protein sequence ID" value="KAI8433932.1"/>
    <property type="molecule type" value="Genomic_DNA"/>
</dbReference>
<dbReference type="Proteomes" id="UP001064048">
    <property type="component" value="Chromosome 21"/>
</dbReference>
<reference evidence="1 2" key="1">
    <citation type="journal article" date="2022" name="Genome Biol. Evol.">
        <title>The Spruce Budworm Genome: Reconstructing the Evolutionary History of Antifreeze Proteins.</title>
        <authorList>
            <person name="Beliveau C."/>
            <person name="Gagne P."/>
            <person name="Picq S."/>
            <person name="Vernygora O."/>
            <person name="Keeling C.I."/>
            <person name="Pinkney K."/>
            <person name="Doucet D."/>
            <person name="Wen F."/>
            <person name="Johnston J.S."/>
            <person name="Maaroufi H."/>
            <person name="Boyle B."/>
            <person name="Laroche J."/>
            <person name="Dewar K."/>
            <person name="Juretic N."/>
            <person name="Blackburn G."/>
            <person name="Nisole A."/>
            <person name="Brunet B."/>
            <person name="Brandao M."/>
            <person name="Lumley L."/>
            <person name="Duan J."/>
            <person name="Quan G."/>
            <person name="Lucarotti C.J."/>
            <person name="Roe A.D."/>
            <person name="Sperling F.A.H."/>
            <person name="Levesque R.C."/>
            <person name="Cusson M."/>
        </authorList>
    </citation>
    <scope>NUCLEOTIDE SEQUENCE [LARGE SCALE GENOMIC DNA]</scope>
    <source>
        <strain evidence="1">Glfc:IPQL:Cfum</strain>
    </source>
</reference>
<name>A0ACC0KBS7_CHOFU</name>
<evidence type="ECO:0000313" key="1">
    <source>
        <dbReference type="EMBL" id="KAI8433932.1"/>
    </source>
</evidence>
<comment type="caution">
    <text evidence="1">The sequence shown here is derived from an EMBL/GenBank/DDBJ whole genome shotgun (WGS) entry which is preliminary data.</text>
</comment>